<evidence type="ECO:0000313" key="3">
    <source>
        <dbReference type="Proteomes" id="UP001519460"/>
    </source>
</evidence>
<reference evidence="2 3" key="1">
    <citation type="journal article" date="2023" name="Sci. Data">
        <title>Genome assembly of the Korean intertidal mud-creeper Batillaria attramentaria.</title>
        <authorList>
            <person name="Patra A.K."/>
            <person name="Ho P.T."/>
            <person name="Jun S."/>
            <person name="Lee S.J."/>
            <person name="Kim Y."/>
            <person name="Won Y.J."/>
        </authorList>
    </citation>
    <scope>NUCLEOTIDE SEQUENCE [LARGE SCALE GENOMIC DNA]</scope>
    <source>
        <strain evidence="2">Wonlab-2016</strain>
    </source>
</reference>
<proteinExistence type="predicted"/>
<dbReference type="AlphaFoldDB" id="A0ABD0JAI9"/>
<feature type="region of interest" description="Disordered" evidence="1">
    <location>
        <begin position="1"/>
        <end position="93"/>
    </location>
</feature>
<comment type="caution">
    <text evidence="2">The sequence shown here is derived from an EMBL/GenBank/DDBJ whole genome shotgun (WGS) entry which is preliminary data.</text>
</comment>
<accession>A0ABD0JAI9</accession>
<feature type="compositionally biased region" description="Polar residues" evidence="1">
    <location>
        <begin position="13"/>
        <end position="32"/>
    </location>
</feature>
<evidence type="ECO:0000313" key="2">
    <source>
        <dbReference type="EMBL" id="KAK7466689.1"/>
    </source>
</evidence>
<sequence>MQMKQSLKGKPGCQNSSRPYQTSESRNRSCQKASLDITIMAVYRHSPGDQPTDHDQGPLQDKRRQRSNTPAHRNEDRQEQQASTTYGACQLHDETPLLRRPPVFRGKPCQQWGNPLVRHVTHVPRETQVSTPEVAGQVGTETIVTCLVTVPSL</sequence>
<dbReference type="Proteomes" id="UP001519460">
    <property type="component" value="Unassembled WGS sequence"/>
</dbReference>
<evidence type="ECO:0000256" key="1">
    <source>
        <dbReference type="SAM" id="MobiDB-lite"/>
    </source>
</evidence>
<protein>
    <submittedName>
        <fullName evidence="2">Uncharacterized protein</fullName>
    </submittedName>
</protein>
<feature type="compositionally biased region" description="Basic and acidic residues" evidence="1">
    <location>
        <begin position="51"/>
        <end position="62"/>
    </location>
</feature>
<dbReference type="EMBL" id="JACVVK020000550">
    <property type="protein sequence ID" value="KAK7466689.1"/>
    <property type="molecule type" value="Genomic_DNA"/>
</dbReference>
<keyword evidence="3" id="KW-1185">Reference proteome</keyword>
<gene>
    <name evidence="2" type="ORF">BaRGS_00037221</name>
</gene>
<organism evidence="2 3">
    <name type="scientific">Batillaria attramentaria</name>
    <dbReference type="NCBI Taxonomy" id="370345"/>
    <lineage>
        <taxon>Eukaryota</taxon>
        <taxon>Metazoa</taxon>
        <taxon>Spiralia</taxon>
        <taxon>Lophotrochozoa</taxon>
        <taxon>Mollusca</taxon>
        <taxon>Gastropoda</taxon>
        <taxon>Caenogastropoda</taxon>
        <taxon>Sorbeoconcha</taxon>
        <taxon>Cerithioidea</taxon>
        <taxon>Batillariidae</taxon>
        <taxon>Batillaria</taxon>
    </lineage>
</organism>
<name>A0ABD0JAI9_9CAEN</name>